<organism evidence="6 7">
    <name type="scientific">Epichloe festucae (strain Fl1)</name>
    <dbReference type="NCBI Taxonomy" id="877507"/>
    <lineage>
        <taxon>Eukaryota</taxon>
        <taxon>Fungi</taxon>
        <taxon>Dikarya</taxon>
        <taxon>Ascomycota</taxon>
        <taxon>Pezizomycotina</taxon>
        <taxon>Sordariomycetes</taxon>
        <taxon>Hypocreomycetidae</taxon>
        <taxon>Hypocreales</taxon>
        <taxon>Clavicipitaceae</taxon>
        <taxon>Epichloe</taxon>
    </lineage>
</organism>
<evidence type="ECO:0000313" key="6">
    <source>
        <dbReference type="EMBL" id="QPG94812.1"/>
    </source>
</evidence>
<dbReference type="SUPFAM" id="SSF55729">
    <property type="entry name" value="Acyl-CoA N-acyltransferases (Nat)"/>
    <property type="match status" value="1"/>
</dbReference>
<accession>A0A7S9KM45</accession>
<dbReference type="AlphaFoldDB" id="A0A7S9KM45"/>
<keyword evidence="3" id="KW-0378">Hydrolase</keyword>
<dbReference type="InterPro" id="IPR033130">
    <property type="entry name" value="RNase_T2_His_AS_2"/>
</dbReference>
<evidence type="ECO:0000256" key="3">
    <source>
        <dbReference type="ARBA" id="ARBA00022759"/>
    </source>
</evidence>
<dbReference type="InterPro" id="IPR000182">
    <property type="entry name" value="GNAT_dom"/>
</dbReference>
<dbReference type="PANTHER" id="PTHR11240">
    <property type="entry name" value="RIBONUCLEASE T2"/>
    <property type="match status" value="1"/>
</dbReference>
<dbReference type="Gene3D" id="3.90.730.10">
    <property type="entry name" value="Ribonuclease T2-like"/>
    <property type="match status" value="1"/>
</dbReference>
<protein>
    <recommendedName>
        <fullName evidence="2">ribonuclease T2</fullName>
        <ecNumber evidence="2">4.6.1.19</ecNumber>
    </recommendedName>
</protein>
<dbReference type="CDD" id="cd04301">
    <property type="entry name" value="NAT_SF"/>
    <property type="match status" value="1"/>
</dbReference>
<sequence>MATFLPPLSHEKLLTWWKERIAEVNDGKRHIWILVTDIDATGKLKGPEVMGVVMLSTPYSETGAFRGYVEKLLIHKNCRGKGGARALMEALETEASSLGRKMLLLDTETGSSAEAVYKKLGMRSAVPVVGMAALAEIASAGLYPGITPDNHTCALVEPVLSCSCEARPEKVKDTCCTETYGGLLVATQLWSTFTGLESKGQMYAKDSWSIHGLWPGSYTQYCDLSRQYDPKPAPNTTDSKPKGTPVPPYRGEPINRWFAPYGKLHLLAYMNKYWVSQYDANWMFWAHEFSKHATCFSTFQKECYGPKASQHEDLFDFFETVIGWQRRLPTFRWLADAGIRPSNNTAYTYADVQGALAGEFGLSVFVGCGGPRFNETEAGRGSPDNGRTELNEIWYYYHVRGTPRATDGNKLDARTAGGRLTTCAKAKEAVRYYERSEGSEE</sequence>
<dbReference type="Gene3D" id="3.40.630.30">
    <property type="match status" value="1"/>
</dbReference>
<reference evidence="6 7" key="1">
    <citation type="journal article" date="2018" name="PLoS Genet.">
        <title>Repeat elements organise 3D genome structure and mediate transcription in the filamentous fungus Epichloe festucae.</title>
        <authorList>
            <person name="Winter D.J."/>
            <person name="Ganley A.R.D."/>
            <person name="Young C.A."/>
            <person name="Liachko I."/>
            <person name="Schardl C.L."/>
            <person name="Dupont P.Y."/>
            <person name="Berry D."/>
            <person name="Ram A."/>
            <person name="Scott B."/>
            <person name="Cox M.P."/>
        </authorList>
    </citation>
    <scope>NUCLEOTIDE SEQUENCE [LARGE SCALE GENOMIC DNA]</scope>
    <source>
        <strain evidence="6 7">Fl1</strain>
    </source>
</reference>
<dbReference type="GO" id="GO:0033897">
    <property type="term" value="F:ribonuclease T2 activity"/>
    <property type="evidence" value="ECO:0007669"/>
    <property type="project" value="UniProtKB-EC"/>
</dbReference>
<dbReference type="Proteomes" id="UP000594364">
    <property type="component" value="Chromosome 1"/>
</dbReference>
<dbReference type="GO" id="GO:0006401">
    <property type="term" value="P:RNA catabolic process"/>
    <property type="evidence" value="ECO:0007669"/>
    <property type="project" value="TreeGrafter"/>
</dbReference>
<dbReference type="Pfam" id="PF00445">
    <property type="entry name" value="Ribonuclease_T2"/>
    <property type="match status" value="1"/>
</dbReference>
<evidence type="ECO:0000259" key="5">
    <source>
        <dbReference type="PROSITE" id="PS51186"/>
    </source>
</evidence>
<dbReference type="GO" id="GO:0016747">
    <property type="term" value="F:acyltransferase activity, transferring groups other than amino-acyl groups"/>
    <property type="evidence" value="ECO:0007669"/>
    <property type="project" value="InterPro"/>
</dbReference>
<dbReference type="InterPro" id="IPR001568">
    <property type="entry name" value="RNase_T2-like"/>
</dbReference>
<dbReference type="EMBL" id="CP031385">
    <property type="protein sequence ID" value="QPG94812.1"/>
    <property type="molecule type" value="Genomic_DNA"/>
</dbReference>
<dbReference type="PANTHER" id="PTHR11240:SF17">
    <property type="entry name" value="RIBONUCLEASE T2"/>
    <property type="match status" value="1"/>
</dbReference>
<comment type="similarity">
    <text evidence="1 4">Belongs to the RNase T2 family.</text>
</comment>
<evidence type="ECO:0000256" key="2">
    <source>
        <dbReference type="ARBA" id="ARBA00012571"/>
    </source>
</evidence>
<evidence type="ECO:0000313" key="7">
    <source>
        <dbReference type="Proteomes" id="UP000594364"/>
    </source>
</evidence>
<keyword evidence="3" id="KW-0540">Nuclease</keyword>
<evidence type="ECO:0000256" key="1">
    <source>
        <dbReference type="ARBA" id="ARBA00007469"/>
    </source>
</evidence>
<dbReference type="Pfam" id="PF00583">
    <property type="entry name" value="Acetyltransf_1"/>
    <property type="match status" value="1"/>
</dbReference>
<dbReference type="InterPro" id="IPR036430">
    <property type="entry name" value="RNase_T2-like_sf"/>
</dbReference>
<keyword evidence="7" id="KW-1185">Reference proteome</keyword>
<dbReference type="GO" id="GO:0005576">
    <property type="term" value="C:extracellular region"/>
    <property type="evidence" value="ECO:0007669"/>
    <property type="project" value="TreeGrafter"/>
</dbReference>
<dbReference type="InterPro" id="IPR018188">
    <property type="entry name" value="RNase_T2_His_AS_1"/>
</dbReference>
<evidence type="ECO:0000256" key="4">
    <source>
        <dbReference type="RuleBase" id="RU004328"/>
    </source>
</evidence>
<name>A0A7S9KM45_EPIFF</name>
<gene>
    <name evidence="6" type="ORF">C2857_007037</name>
</gene>
<dbReference type="PROSITE" id="PS51186">
    <property type="entry name" value="GNAT"/>
    <property type="match status" value="1"/>
</dbReference>
<feature type="domain" description="N-acetyltransferase" evidence="5">
    <location>
        <begin position="3"/>
        <end position="149"/>
    </location>
</feature>
<dbReference type="OrthoDB" id="435754at2759"/>
<proteinExistence type="inferred from homology"/>
<dbReference type="EC" id="4.6.1.19" evidence="2"/>
<dbReference type="GO" id="GO:0003723">
    <property type="term" value="F:RNA binding"/>
    <property type="evidence" value="ECO:0007669"/>
    <property type="project" value="InterPro"/>
</dbReference>
<dbReference type="SUPFAM" id="SSF55895">
    <property type="entry name" value="Ribonuclease Rh-like"/>
    <property type="match status" value="1"/>
</dbReference>
<dbReference type="InterPro" id="IPR016181">
    <property type="entry name" value="Acyl_CoA_acyltransferase"/>
</dbReference>
<keyword evidence="3" id="KW-0255">Endonuclease</keyword>
<dbReference type="PROSITE" id="PS00530">
    <property type="entry name" value="RNASE_T2_1"/>
    <property type="match status" value="1"/>
</dbReference>
<dbReference type="PROSITE" id="PS00531">
    <property type="entry name" value="RNASE_T2_2"/>
    <property type="match status" value="1"/>
</dbReference>